<evidence type="ECO:0000313" key="4">
    <source>
        <dbReference type="Proteomes" id="UP000011885"/>
    </source>
</evidence>
<comment type="caution">
    <text evidence="3">The sequence shown here is derived from an EMBL/GenBank/DDBJ whole genome shotgun (WGS) entry which is preliminary data.</text>
</comment>
<feature type="compositionally biased region" description="Low complexity" evidence="1">
    <location>
        <begin position="40"/>
        <end position="51"/>
    </location>
</feature>
<dbReference type="InterPro" id="IPR013216">
    <property type="entry name" value="Methyltransf_11"/>
</dbReference>
<dbReference type="EC" id="2.1.1.-" evidence="3"/>
<dbReference type="Pfam" id="PF08241">
    <property type="entry name" value="Methyltransf_11"/>
    <property type="match status" value="1"/>
</dbReference>
<gene>
    <name evidence="3" type="ORF">RSSM_02102</name>
</gene>
<evidence type="ECO:0000256" key="1">
    <source>
        <dbReference type="SAM" id="MobiDB-lite"/>
    </source>
</evidence>
<dbReference type="InterPro" id="IPR029063">
    <property type="entry name" value="SAM-dependent_MTases_sf"/>
</dbReference>
<dbReference type="EMBL" id="ANOH01000146">
    <property type="protein sequence ID" value="EMI56453.1"/>
    <property type="molecule type" value="Genomic_DNA"/>
</dbReference>
<dbReference type="GO" id="GO:0008757">
    <property type="term" value="F:S-adenosylmethionine-dependent methyltransferase activity"/>
    <property type="evidence" value="ECO:0007669"/>
    <property type="project" value="InterPro"/>
</dbReference>
<dbReference type="PATRIC" id="fig|1263870.3.peg.2243"/>
<proteinExistence type="predicted"/>
<evidence type="ECO:0000313" key="3">
    <source>
        <dbReference type="EMBL" id="EMI56453.1"/>
    </source>
</evidence>
<accession>M5UK99</accession>
<sequence length="262" mass="28492">MHEGAIAARYDEFVATTPLCGVDLEIISDVFPPISTVESAGETAAEGAETPGQGGAVGPSGGGEKKWVFDLGCGTGRASAVLASNGYQVAAVDLSLPMLREVRKRELESVATIRANLVQLDGIADDVAEGAVCLFSTLGMIQGRQNRRRFLAHVRRVVRTGGRFYLHVHHRYAALTNLPGVKQLMSTAVRSWTRSDWEYGDAVYAYRGLPDMFLHQFSRRELMADFAATGWNVERWWNLSLDGARVIDSKFGIAGGYLIVVG</sequence>
<keyword evidence="3" id="KW-0808">Transferase</keyword>
<dbReference type="SUPFAM" id="SSF53335">
    <property type="entry name" value="S-adenosyl-L-methionine-dependent methyltransferases"/>
    <property type="match status" value="1"/>
</dbReference>
<organism evidence="3 4">
    <name type="scientific">Rhodopirellula sallentina SM41</name>
    <dbReference type="NCBI Taxonomy" id="1263870"/>
    <lineage>
        <taxon>Bacteria</taxon>
        <taxon>Pseudomonadati</taxon>
        <taxon>Planctomycetota</taxon>
        <taxon>Planctomycetia</taxon>
        <taxon>Pirellulales</taxon>
        <taxon>Pirellulaceae</taxon>
        <taxon>Rhodopirellula</taxon>
    </lineage>
</organism>
<reference evidence="3 4" key="1">
    <citation type="journal article" date="2013" name="Mar. Genomics">
        <title>Expression of sulfatases in Rhodopirellula baltica and the diversity of sulfatases in the genus Rhodopirellula.</title>
        <authorList>
            <person name="Wegner C.E."/>
            <person name="Richter-Heitmann T."/>
            <person name="Klindworth A."/>
            <person name="Klockow C."/>
            <person name="Richter M."/>
            <person name="Achstetter T."/>
            <person name="Glockner F.O."/>
            <person name="Harder J."/>
        </authorList>
    </citation>
    <scope>NUCLEOTIDE SEQUENCE [LARGE SCALE GENOMIC DNA]</scope>
    <source>
        <strain evidence="3 4">SM41</strain>
    </source>
</reference>
<dbReference type="Proteomes" id="UP000011885">
    <property type="component" value="Unassembled WGS sequence"/>
</dbReference>
<dbReference type="GO" id="GO:0032259">
    <property type="term" value="P:methylation"/>
    <property type="evidence" value="ECO:0007669"/>
    <property type="project" value="UniProtKB-KW"/>
</dbReference>
<evidence type="ECO:0000259" key="2">
    <source>
        <dbReference type="Pfam" id="PF08241"/>
    </source>
</evidence>
<keyword evidence="3" id="KW-0489">Methyltransferase</keyword>
<dbReference type="CDD" id="cd02440">
    <property type="entry name" value="AdoMet_MTases"/>
    <property type="match status" value="1"/>
</dbReference>
<dbReference type="Gene3D" id="3.40.50.150">
    <property type="entry name" value="Vaccinia Virus protein VP39"/>
    <property type="match status" value="1"/>
</dbReference>
<feature type="region of interest" description="Disordered" evidence="1">
    <location>
        <begin position="40"/>
        <end position="60"/>
    </location>
</feature>
<keyword evidence="4" id="KW-1185">Reference proteome</keyword>
<name>M5UK99_9BACT</name>
<dbReference type="AlphaFoldDB" id="M5UK99"/>
<feature type="domain" description="Methyltransferase type 11" evidence="2">
    <location>
        <begin position="70"/>
        <end position="166"/>
    </location>
</feature>
<protein>
    <submittedName>
        <fullName evidence="3">Methyltransferase type 11 domain protein</fullName>
        <ecNumber evidence="3">2.1.1.-</ecNumber>
    </submittedName>
</protein>